<evidence type="ECO:0000313" key="2">
    <source>
        <dbReference type="Proteomes" id="UP000814033"/>
    </source>
</evidence>
<gene>
    <name evidence="1" type="ORF">FA95DRAFT_1569932</name>
</gene>
<proteinExistence type="predicted"/>
<comment type="caution">
    <text evidence="1">The sequence shown here is derived from an EMBL/GenBank/DDBJ whole genome shotgun (WGS) entry which is preliminary data.</text>
</comment>
<keyword evidence="2" id="KW-1185">Reference proteome</keyword>
<organism evidence="1 2">
    <name type="scientific">Auriscalpium vulgare</name>
    <dbReference type="NCBI Taxonomy" id="40419"/>
    <lineage>
        <taxon>Eukaryota</taxon>
        <taxon>Fungi</taxon>
        <taxon>Dikarya</taxon>
        <taxon>Basidiomycota</taxon>
        <taxon>Agaricomycotina</taxon>
        <taxon>Agaricomycetes</taxon>
        <taxon>Russulales</taxon>
        <taxon>Auriscalpiaceae</taxon>
        <taxon>Auriscalpium</taxon>
    </lineage>
</organism>
<dbReference type="Proteomes" id="UP000814033">
    <property type="component" value="Unassembled WGS sequence"/>
</dbReference>
<reference evidence="1" key="2">
    <citation type="journal article" date="2022" name="New Phytol.">
        <title>Evolutionary transition to the ectomycorrhizal habit in the genomes of a hyperdiverse lineage of mushroom-forming fungi.</title>
        <authorList>
            <person name="Looney B."/>
            <person name="Miyauchi S."/>
            <person name="Morin E."/>
            <person name="Drula E."/>
            <person name="Courty P.E."/>
            <person name="Kohler A."/>
            <person name="Kuo A."/>
            <person name="LaButti K."/>
            <person name="Pangilinan J."/>
            <person name="Lipzen A."/>
            <person name="Riley R."/>
            <person name="Andreopoulos W."/>
            <person name="He G."/>
            <person name="Johnson J."/>
            <person name="Nolan M."/>
            <person name="Tritt A."/>
            <person name="Barry K.W."/>
            <person name="Grigoriev I.V."/>
            <person name="Nagy L.G."/>
            <person name="Hibbett D."/>
            <person name="Henrissat B."/>
            <person name="Matheny P.B."/>
            <person name="Labbe J."/>
            <person name="Martin F.M."/>
        </authorList>
    </citation>
    <scope>NUCLEOTIDE SEQUENCE</scope>
    <source>
        <strain evidence="1">FP105234-sp</strain>
    </source>
</reference>
<dbReference type="EMBL" id="MU275852">
    <property type="protein sequence ID" value="KAI0051430.1"/>
    <property type="molecule type" value="Genomic_DNA"/>
</dbReference>
<name>A0ACB8S5U8_9AGAM</name>
<reference evidence="1" key="1">
    <citation type="submission" date="2021-02" db="EMBL/GenBank/DDBJ databases">
        <authorList>
            <consortium name="DOE Joint Genome Institute"/>
            <person name="Ahrendt S."/>
            <person name="Looney B.P."/>
            <person name="Miyauchi S."/>
            <person name="Morin E."/>
            <person name="Drula E."/>
            <person name="Courty P.E."/>
            <person name="Chicoki N."/>
            <person name="Fauchery L."/>
            <person name="Kohler A."/>
            <person name="Kuo A."/>
            <person name="Labutti K."/>
            <person name="Pangilinan J."/>
            <person name="Lipzen A."/>
            <person name="Riley R."/>
            <person name="Andreopoulos W."/>
            <person name="He G."/>
            <person name="Johnson J."/>
            <person name="Barry K.W."/>
            <person name="Grigoriev I.V."/>
            <person name="Nagy L."/>
            <person name="Hibbett D."/>
            <person name="Henrissat B."/>
            <person name="Matheny P.B."/>
            <person name="Labbe J."/>
            <person name="Martin F."/>
        </authorList>
    </citation>
    <scope>NUCLEOTIDE SEQUENCE</scope>
    <source>
        <strain evidence="1">FP105234-sp</strain>
    </source>
</reference>
<sequence length="294" mass="32766">MSFQPLLVPLAAEVCETMFFGLYTALFAFSTYALLYGRPLTRPRLLILAATVAMYAVSALHWASNTAVLVQSLHAEPPVYKMSAWQEGVVIYVPIINYILSDAIVLWRAWVIWERRIALVVLPIVFMFGSLVCGCVSALYTIRARTTESIRDVNLGFYIGIGVWVFTTLTNIWATFLIGIKAWQYRRFVRSLMGKASMLTKAERGLALLIESGLLYVFLWAAYEATYFASSQPSLVFDAIIVQLVGIYPTIIVIIVTLKMSSADMISKVDCSHNTAISVIYFNASASDCPSQMT</sequence>
<evidence type="ECO:0000313" key="1">
    <source>
        <dbReference type="EMBL" id="KAI0051430.1"/>
    </source>
</evidence>
<accession>A0ACB8S5U8</accession>
<protein>
    <submittedName>
        <fullName evidence="1">Uncharacterized protein</fullName>
    </submittedName>
</protein>